<dbReference type="RefSeq" id="WP_108825829.1">
    <property type="nucleotide sequence ID" value="NZ_CP023004.1"/>
</dbReference>
<dbReference type="OrthoDB" id="9785671at2"/>
<evidence type="ECO:0000259" key="1">
    <source>
        <dbReference type="Pfam" id="PF04015"/>
    </source>
</evidence>
<sequence length="309" mass="32837">MDTRRDFIKKGLVAGATAATLPSLGSLVAAGAPASGGAPDLITVKGEDRVAMLDRALEAFGGIGAFVKKGQKVVIKPNIAWDKPPELCANTHPDIVARLVTLCLGAGASEVSVFDNTCDKWDKSYKTSGIADAARAAGARVLPANADSYYRDVEIPGGVSIKKVKVHTAVLDSDVFINVPVLKHHGGATMTACMKNLMGIVSKADQSSYHRNGLHQCIADILRFKKPDLNILDAFSPMMRNGPKGVTVADLDTSVKQLLISRDIVAIDAAASRIMGHKRDIEHVRIAAEAGHGRNNLGELKIERVRMTA</sequence>
<accession>A0A2U8E633</accession>
<dbReference type="Proteomes" id="UP000244896">
    <property type="component" value="Chromosome"/>
</dbReference>
<keyword evidence="3" id="KW-1185">Reference proteome</keyword>
<dbReference type="InterPro" id="IPR006311">
    <property type="entry name" value="TAT_signal"/>
</dbReference>
<evidence type="ECO:0000313" key="2">
    <source>
        <dbReference type="EMBL" id="AWI10014.1"/>
    </source>
</evidence>
<gene>
    <name evidence="2" type="ORF">CKA38_12810</name>
</gene>
<dbReference type="KEGG" id="elut:CKA38_12810"/>
<dbReference type="PROSITE" id="PS51318">
    <property type="entry name" value="TAT"/>
    <property type="match status" value="1"/>
</dbReference>
<organism evidence="2 3">
    <name type="scientific">Ereboglobus luteus</name>
    <dbReference type="NCBI Taxonomy" id="1796921"/>
    <lineage>
        <taxon>Bacteria</taxon>
        <taxon>Pseudomonadati</taxon>
        <taxon>Verrucomicrobiota</taxon>
        <taxon>Opitutia</taxon>
        <taxon>Opitutales</taxon>
        <taxon>Opitutaceae</taxon>
        <taxon>Ereboglobus</taxon>
    </lineage>
</organism>
<name>A0A2U8E633_9BACT</name>
<dbReference type="InterPro" id="IPR007160">
    <property type="entry name" value="DUF362"/>
</dbReference>
<evidence type="ECO:0000313" key="3">
    <source>
        <dbReference type="Proteomes" id="UP000244896"/>
    </source>
</evidence>
<dbReference type="AlphaFoldDB" id="A0A2U8E633"/>
<proteinExistence type="predicted"/>
<reference evidence="2 3" key="1">
    <citation type="journal article" date="2018" name="Syst. Appl. Microbiol.">
        <title>Ereboglobus luteus gen. nov. sp. nov. from cockroach guts, and new insights into the oxygen relationship of the genera Opitutus and Didymococcus (Verrucomicrobia: Opitutaceae).</title>
        <authorList>
            <person name="Tegtmeier D."/>
            <person name="Belitz A."/>
            <person name="Radek R."/>
            <person name="Heimerl T."/>
            <person name="Brune A."/>
        </authorList>
    </citation>
    <scope>NUCLEOTIDE SEQUENCE [LARGE SCALE GENOMIC DNA]</scope>
    <source>
        <strain evidence="2 3">Ho45</strain>
    </source>
</reference>
<feature type="domain" description="DUF362" evidence="1">
    <location>
        <begin position="73"/>
        <end position="272"/>
    </location>
</feature>
<protein>
    <submittedName>
        <fullName evidence="2">Tat (Twin-arginine translocation) pathway signal sequence</fullName>
    </submittedName>
</protein>
<dbReference type="EMBL" id="CP023004">
    <property type="protein sequence ID" value="AWI10014.1"/>
    <property type="molecule type" value="Genomic_DNA"/>
</dbReference>
<dbReference type="Pfam" id="PF04015">
    <property type="entry name" value="DUF362"/>
    <property type="match status" value="1"/>
</dbReference>